<evidence type="ECO:0000259" key="1">
    <source>
        <dbReference type="PROSITE" id="PS51163"/>
    </source>
</evidence>
<dbReference type="SUPFAM" id="SSF55821">
    <property type="entry name" value="YrdC/RibB"/>
    <property type="match status" value="1"/>
</dbReference>
<dbReference type="RefSeq" id="WP_009197586.1">
    <property type="nucleotide sequence ID" value="NZ_AODQ01000213.1"/>
</dbReference>
<feature type="domain" description="YrdC-like" evidence="1">
    <location>
        <begin position="15"/>
        <end position="203"/>
    </location>
</feature>
<reference evidence="2 3" key="1">
    <citation type="journal article" date="2013" name="Genome Announc.">
        <title>Draft Genome Sequence of Cesiribacter andamanensis Strain AMV16T, Isolated from a Soil Sample from a Mud Volcano in the Andaman Islands, India.</title>
        <authorList>
            <person name="Shivaji S."/>
            <person name="Ara S."/>
            <person name="Begum Z."/>
            <person name="Srinivas T.N."/>
            <person name="Singh A."/>
            <person name="Kumar Pinnaka A."/>
        </authorList>
    </citation>
    <scope>NUCLEOTIDE SEQUENCE [LARGE SCALE GENOMIC DNA]</scope>
    <source>
        <strain evidence="2 3">AMV16</strain>
    </source>
</reference>
<evidence type="ECO:0000313" key="2">
    <source>
        <dbReference type="EMBL" id="EMR00670.1"/>
    </source>
</evidence>
<dbReference type="Pfam" id="PF01300">
    <property type="entry name" value="Sua5_yciO_yrdC"/>
    <property type="match status" value="1"/>
</dbReference>
<dbReference type="InterPro" id="IPR052532">
    <property type="entry name" value="SUA5_domain"/>
</dbReference>
<dbReference type="NCBIfam" id="TIGR00057">
    <property type="entry name" value="L-threonylcarbamoyladenylate synthase"/>
    <property type="match status" value="1"/>
</dbReference>
<protein>
    <recommendedName>
        <fullName evidence="1">YrdC-like domain-containing protein</fullName>
    </recommendedName>
</protein>
<dbReference type="InterPro" id="IPR017945">
    <property type="entry name" value="DHBP_synth_RibB-like_a/b_dom"/>
</dbReference>
<keyword evidence="3" id="KW-1185">Reference proteome</keyword>
<dbReference type="Gene3D" id="3.90.870.10">
    <property type="entry name" value="DHBP synthase"/>
    <property type="match status" value="1"/>
</dbReference>
<gene>
    <name evidence="2" type="ORF">ADICEAN_04211</name>
</gene>
<dbReference type="InterPro" id="IPR006070">
    <property type="entry name" value="Sua5-like_dom"/>
</dbReference>
<dbReference type="GO" id="GO:0003725">
    <property type="term" value="F:double-stranded RNA binding"/>
    <property type="evidence" value="ECO:0007669"/>
    <property type="project" value="InterPro"/>
</dbReference>
<dbReference type="STRING" id="1279009.ADICEAN_04211"/>
<accession>M7NFS4</accession>
<sequence>MAAELLKIHPDNPEPRKIAKVVEVLEKGGVIIYPTDTIYGIGCDIFNQRAVERVCQIKGVHVDKTMLSFVCQDISHISEYVKSLSTPVFKVMKKALPGPFTFILEASSKVPKIIHAKKKTVGIRVPDHNIPRLLVEQLGRPIITTSIHDDDEILEYSTDPEIIYEKFRNLVDIVIDSGIGKITPSTIVDCTGDEFEILRQGAGDLDPYLA</sequence>
<dbReference type="eggNOG" id="COG0009">
    <property type="taxonomic scope" value="Bacteria"/>
</dbReference>
<dbReference type="OrthoDB" id="9814580at2"/>
<dbReference type="PATRIC" id="fig|1279009.4.peg.4238"/>
<dbReference type="PANTHER" id="PTHR42828">
    <property type="entry name" value="DHBP SYNTHASE RIBB-LIKE ALPHA/BETA DOMAIN-CONTAINING PROTEIN"/>
    <property type="match status" value="1"/>
</dbReference>
<evidence type="ECO:0000313" key="3">
    <source>
        <dbReference type="Proteomes" id="UP000011910"/>
    </source>
</evidence>
<organism evidence="2 3">
    <name type="scientific">Cesiribacter andamanensis AMV16</name>
    <dbReference type="NCBI Taxonomy" id="1279009"/>
    <lineage>
        <taxon>Bacteria</taxon>
        <taxon>Pseudomonadati</taxon>
        <taxon>Bacteroidota</taxon>
        <taxon>Cytophagia</taxon>
        <taxon>Cytophagales</taxon>
        <taxon>Cesiribacteraceae</taxon>
        <taxon>Cesiribacter</taxon>
    </lineage>
</organism>
<name>M7NFS4_9BACT</name>
<dbReference type="PANTHER" id="PTHR42828:SF3">
    <property type="entry name" value="THREONYLCARBAMOYL-AMP SYNTHASE"/>
    <property type="match status" value="1"/>
</dbReference>
<comment type="caution">
    <text evidence="2">The sequence shown here is derived from an EMBL/GenBank/DDBJ whole genome shotgun (WGS) entry which is preliminary data.</text>
</comment>
<dbReference type="Proteomes" id="UP000011910">
    <property type="component" value="Unassembled WGS sequence"/>
</dbReference>
<dbReference type="AlphaFoldDB" id="M7NFS4"/>
<dbReference type="PROSITE" id="PS51163">
    <property type="entry name" value="YRDC"/>
    <property type="match status" value="1"/>
</dbReference>
<dbReference type="EMBL" id="AODQ01000213">
    <property type="protein sequence ID" value="EMR00670.1"/>
    <property type="molecule type" value="Genomic_DNA"/>
</dbReference>
<proteinExistence type="predicted"/>